<dbReference type="Proteomes" id="UP000790377">
    <property type="component" value="Unassembled WGS sequence"/>
</dbReference>
<keyword evidence="2" id="KW-1185">Reference proteome</keyword>
<protein>
    <submittedName>
        <fullName evidence="1">Uncharacterized protein</fullName>
    </submittedName>
</protein>
<organism evidence="1 2">
    <name type="scientific">Hygrophoropsis aurantiaca</name>
    <dbReference type="NCBI Taxonomy" id="72124"/>
    <lineage>
        <taxon>Eukaryota</taxon>
        <taxon>Fungi</taxon>
        <taxon>Dikarya</taxon>
        <taxon>Basidiomycota</taxon>
        <taxon>Agaricomycotina</taxon>
        <taxon>Agaricomycetes</taxon>
        <taxon>Agaricomycetidae</taxon>
        <taxon>Boletales</taxon>
        <taxon>Coniophorineae</taxon>
        <taxon>Hygrophoropsidaceae</taxon>
        <taxon>Hygrophoropsis</taxon>
    </lineage>
</organism>
<proteinExistence type="predicted"/>
<evidence type="ECO:0000313" key="1">
    <source>
        <dbReference type="EMBL" id="KAH7910421.1"/>
    </source>
</evidence>
<evidence type="ECO:0000313" key="2">
    <source>
        <dbReference type="Proteomes" id="UP000790377"/>
    </source>
</evidence>
<gene>
    <name evidence="1" type="ORF">BJ138DRAFT_108847</name>
</gene>
<sequence length="189" mass="20919">MYFNTTVANFSPLLLYVPQALWSEALPQDPLLSDYATQSYHATSASQGQASVSFSWSGTGVWLYGGYRPTLGAYKVVVDGKVCQYPGFQNGSTSQANYLLHGSRNLTAGTHSIELTNISEDDEQNILDLDYLVFETYTNEDLVPRTVHYSESDIQYISTSPDEDWNSQPDFRVTNAATGVIKLNFTASV</sequence>
<name>A0ACB8AB42_9AGAM</name>
<dbReference type="EMBL" id="MU267714">
    <property type="protein sequence ID" value="KAH7910421.1"/>
    <property type="molecule type" value="Genomic_DNA"/>
</dbReference>
<accession>A0ACB8AB42</accession>
<comment type="caution">
    <text evidence="1">The sequence shown here is derived from an EMBL/GenBank/DDBJ whole genome shotgun (WGS) entry which is preliminary data.</text>
</comment>
<reference evidence="1" key="1">
    <citation type="journal article" date="2021" name="New Phytol.">
        <title>Evolutionary innovations through gain and loss of genes in the ectomycorrhizal Boletales.</title>
        <authorList>
            <person name="Wu G."/>
            <person name="Miyauchi S."/>
            <person name="Morin E."/>
            <person name="Kuo A."/>
            <person name="Drula E."/>
            <person name="Varga T."/>
            <person name="Kohler A."/>
            <person name="Feng B."/>
            <person name="Cao Y."/>
            <person name="Lipzen A."/>
            <person name="Daum C."/>
            <person name="Hundley H."/>
            <person name="Pangilinan J."/>
            <person name="Johnson J."/>
            <person name="Barry K."/>
            <person name="LaButti K."/>
            <person name="Ng V."/>
            <person name="Ahrendt S."/>
            <person name="Min B."/>
            <person name="Choi I.G."/>
            <person name="Park H."/>
            <person name="Plett J.M."/>
            <person name="Magnuson J."/>
            <person name="Spatafora J.W."/>
            <person name="Nagy L.G."/>
            <person name="Henrissat B."/>
            <person name="Grigoriev I.V."/>
            <person name="Yang Z.L."/>
            <person name="Xu J."/>
            <person name="Martin F.M."/>
        </authorList>
    </citation>
    <scope>NUCLEOTIDE SEQUENCE</scope>
    <source>
        <strain evidence="1">ATCC 28755</strain>
    </source>
</reference>